<proteinExistence type="predicted"/>
<protein>
    <submittedName>
        <fullName evidence="1">Uncharacterized protein</fullName>
    </submittedName>
</protein>
<name>A0A0C9T2Y6_PLICR</name>
<dbReference type="EMBL" id="KN832575">
    <property type="protein sequence ID" value="KII83619.1"/>
    <property type="molecule type" value="Genomic_DNA"/>
</dbReference>
<dbReference type="Proteomes" id="UP000053263">
    <property type="component" value="Unassembled WGS sequence"/>
</dbReference>
<reference evidence="1 2" key="1">
    <citation type="submission" date="2014-06" db="EMBL/GenBank/DDBJ databases">
        <title>Evolutionary Origins and Diversification of the Mycorrhizal Mutualists.</title>
        <authorList>
            <consortium name="DOE Joint Genome Institute"/>
            <consortium name="Mycorrhizal Genomics Consortium"/>
            <person name="Kohler A."/>
            <person name="Kuo A."/>
            <person name="Nagy L.G."/>
            <person name="Floudas D."/>
            <person name="Copeland A."/>
            <person name="Barry K.W."/>
            <person name="Cichocki N."/>
            <person name="Veneault-Fourrey C."/>
            <person name="LaButti K."/>
            <person name="Lindquist E.A."/>
            <person name="Lipzen A."/>
            <person name="Lundell T."/>
            <person name="Morin E."/>
            <person name="Murat C."/>
            <person name="Riley R."/>
            <person name="Ohm R."/>
            <person name="Sun H."/>
            <person name="Tunlid A."/>
            <person name="Henrissat B."/>
            <person name="Grigoriev I.V."/>
            <person name="Hibbett D.S."/>
            <person name="Martin F."/>
        </authorList>
    </citation>
    <scope>NUCLEOTIDE SEQUENCE [LARGE SCALE GENOMIC DNA]</scope>
    <source>
        <strain evidence="1 2">FD-325 SS-3</strain>
    </source>
</reference>
<evidence type="ECO:0000313" key="2">
    <source>
        <dbReference type="Proteomes" id="UP000053263"/>
    </source>
</evidence>
<accession>A0A0C9T2Y6</accession>
<gene>
    <name evidence="1" type="ORF">PLICRDRAFT_58323</name>
</gene>
<dbReference type="AlphaFoldDB" id="A0A0C9T2Y6"/>
<sequence>MRAKVPICVVGAFTRWLVVKVVDSDTHIFRYVHDAPAVVESRLLSPARLSDARQGGTAPDSS</sequence>
<dbReference type="HOGENOM" id="CLU_2905154_0_0_1"/>
<keyword evidence="2" id="KW-1185">Reference proteome</keyword>
<organism evidence="1 2">
    <name type="scientific">Plicaturopsis crispa FD-325 SS-3</name>
    <dbReference type="NCBI Taxonomy" id="944288"/>
    <lineage>
        <taxon>Eukaryota</taxon>
        <taxon>Fungi</taxon>
        <taxon>Dikarya</taxon>
        <taxon>Basidiomycota</taxon>
        <taxon>Agaricomycotina</taxon>
        <taxon>Agaricomycetes</taxon>
        <taxon>Agaricomycetidae</taxon>
        <taxon>Amylocorticiales</taxon>
        <taxon>Amylocorticiaceae</taxon>
        <taxon>Plicatura</taxon>
        <taxon>Plicaturopsis crispa</taxon>
    </lineage>
</organism>
<evidence type="ECO:0000313" key="1">
    <source>
        <dbReference type="EMBL" id="KII83619.1"/>
    </source>
</evidence>